<accession>A0A0B4UZ21</accession>
<organism evidence="3">
    <name type="scientific">Influenza A virus</name>
    <name type="common">A/duck/Jiangxi/5945/2008(mixed)</name>
    <dbReference type="NCBI Taxonomy" id="1587852"/>
    <lineage>
        <taxon>Viruses</taxon>
        <taxon>Riboviria</taxon>
        <taxon>Orthornavirae</taxon>
        <taxon>Negarnaviricota</taxon>
        <taxon>Polyploviricotina</taxon>
        <taxon>Insthoviricetes</taxon>
        <taxon>Articulavirales</taxon>
        <taxon>Orthomyxoviridae</taxon>
        <taxon>Alphainfluenzavirus</taxon>
        <taxon>Alphainfluenzavirus influenzae</taxon>
        <taxon>Influenza A virus</taxon>
    </lineage>
</organism>
<sequence>MDHYLRIMSRVGMHKQIVYWKQWLSLKNPTQESLKTRVLKRWKLFSKQEWIN</sequence>
<reference evidence="3" key="1">
    <citation type="journal article" date="2015" name="J. Virol.">
        <title>Emergence and evolution of h10 subtype influenza viruses in poultry in china.</title>
        <authorList>
            <person name="Ma C."/>
            <person name="Lam T.T.Y."/>
            <person name="Chai Y."/>
            <person name="Wang J."/>
            <person name="Fan X."/>
            <person name="Hong W."/>
            <person name="Zhang Y."/>
            <person name="Li L."/>
            <person name="Liu Y."/>
            <person name="Smith D.K."/>
            <person name="Webby R.J."/>
            <person name="Peiris J.S.M."/>
            <person name="Zhu H."/>
            <person name="Guan Y."/>
        </authorList>
    </citation>
    <scope>NUCLEOTIDE SEQUENCE</scope>
    <source>
        <strain evidence="3">A/duck/Jiangxi/5945/2008</strain>
    </source>
</reference>
<proteinExistence type="predicted"/>
<keyword evidence="2" id="KW-1035">Host cytoplasm</keyword>
<dbReference type="Pfam" id="PF11986">
    <property type="entry name" value="PB1-F2"/>
    <property type="match status" value="1"/>
</dbReference>
<name>A0A0B4UZ21_9INFA</name>
<dbReference type="EMBL" id="KP287704">
    <property type="protein sequence ID" value="AJD14014.1"/>
    <property type="molecule type" value="Viral_cRNA"/>
</dbReference>
<evidence type="ECO:0000313" key="3">
    <source>
        <dbReference type="EMBL" id="AJD14014.1"/>
    </source>
</evidence>
<gene>
    <name evidence="3" type="primary">PB1-F2</name>
</gene>
<dbReference type="InterPro" id="IPR021045">
    <property type="entry name" value="Flu_proapoptotic_PB1-F2"/>
</dbReference>
<evidence type="ECO:0000256" key="2">
    <source>
        <dbReference type="ARBA" id="ARBA00023200"/>
    </source>
</evidence>
<keyword evidence="1" id="KW-1048">Host nucleus</keyword>
<protein>
    <submittedName>
        <fullName evidence="3">Putative PB1-F2 protein</fullName>
    </submittedName>
</protein>
<evidence type="ECO:0000256" key="1">
    <source>
        <dbReference type="ARBA" id="ARBA00022562"/>
    </source>
</evidence>